<proteinExistence type="predicted"/>
<reference evidence="1 2" key="1">
    <citation type="journal article" date="2023" name="J. Hered.">
        <title>Chromosome-level genome of the wood stork (Mycteria americana) provides insight into avian chromosome evolution.</title>
        <authorList>
            <person name="Flamio R. Jr."/>
            <person name="Ramstad K.M."/>
        </authorList>
    </citation>
    <scope>NUCLEOTIDE SEQUENCE [LARGE SCALE GENOMIC DNA]</scope>
    <source>
        <strain evidence="1">JAX WOST 10</strain>
    </source>
</reference>
<sequence length="130" mass="14700">MDGGKCPVGVVTAMEAEQLAAQRQTYLGCRIVARCCCLGAENLVVKVHHMLAYPRVGPLKNIKTTLRWIRLLSLGWPRGYCMIYLLFNLCKGLWLLKAPFEIVPLPIHLIERAVKEEMQHIDGLVIEGWT</sequence>
<evidence type="ECO:0000313" key="1">
    <source>
        <dbReference type="EMBL" id="KAK4827994.1"/>
    </source>
</evidence>
<comment type="caution">
    <text evidence="1">The sequence shown here is derived from an EMBL/GenBank/DDBJ whole genome shotgun (WGS) entry which is preliminary data.</text>
</comment>
<name>A0AAN7NPB7_MYCAM</name>
<accession>A0AAN7NPB7</accession>
<organism evidence="1 2">
    <name type="scientific">Mycteria americana</name>
    <name type="common">Wood stork</name>
    <dbReference type="NCBI Taxonomy" id="33587"/>
    <lineage>
        <taxon>Eukaryota</taxon>
        <taxon>Metazoa</taxon>
        <taxon>Chordata</taxon>
        <taxon>Craniata</taxon>
        <taxon>Vertebrata</taxon>
        <taxon>Euteleostomi</taxon>
        <taxon>Archelosauria</taxon>
        <taxon>Archosauria</taxon>
        <taxon>Dinosauria</taxon>
        <taxon>Saurischia</taxon>
        <taxon>Theropoda</taxon>
        <taxon>Coelurosauria</taxon>
        <taxon>Aves</taxon>
        <taxon>Neognathae</taxon>
        <taxon>Neoaves</taxon>
        <taxon>Aequornithes</taxon>
        <taxon>Ciconiiformes</taxon>
        <taxon>Ciconiidae</taxon>
        <taxon>Mycteria</taxon>
    </lineage>
</organism>
<keyword evidence="2" id="KW-1185">Reference proteome</keyword>
<evidence type="ECO:0000313" key="2">
    <source>
        <dbReference type="Proteomes" id="UP001333110"/>
    </source>
</evidence>
<protein>
    <submittedName>
        <fullName evidence="1">Uncharacterized protein</fullName>
    </submittedName>
</protein>
<dbReference type="AlphaFoldDB" id="A0AAN7NPB7"/>
<gene>
    <name evidence="1" type="ORF">QYF61_022696</name>
</gene>
<dbReference type="EMBL" id="JAUNZN010000002">
    <property type="protein sequence ID" value="KAK4827994.1"/>
    <property type="molecule type" value="Genomic_DNA"/>
</dbReference>
<dbReference type="Proteomes" id="UP001333110">
    <property type="component" value="Unassembled WGS sequence"/>
</dbReference>